<evidence type="ECO:0000256" key="2">
    <source>
        <dbReference type="ARBA" id="ARBA00022723"/>
    </source>
</evidence>
<dbReference type="RefSeq" id="WP_009850002.1">
    <property type="nucleotide sequence ID" value="NZ_DS022294.1"/>
</dbReference>
<dbReference type="Gene3D" id="3.60.10.10">
    <property type="entry name" value="Endonuclease/exonuclease/phosphatase"/>
    <property type="match status" value="1"/>
</dbReference>
<evidence type="ECO:0000256" key="5">
    <source>
        <dbReference type="PIRSR" id="PIRSR604808-1"/>
    </source>
</evidence>
<feature type="site" description="Transition state stabilizer" evidence="7">
    <location>
        <position position="147"/>
    </location>
</feature>
<keyword evidence="6" id="KW-0464">Manganese</keyword>
<gene>
    <name evidence="9" type="ORF">SPV1_12445</name>
</gene>
<dbReference type="PROSITE" id="PS51435">
    <property type="entry name" value="AP_NUCLEASE_F1_4"/>
    <property type="match status" value="1"/>
</dbReference>
<keyword evidence="3" id="KW-0378">Hydrolase</keyword>
<comment type="caution">
    <text evidence="9">The sequence shown here is derived from an EMBL/GenBank/DDBJ whole genome shotgun (WGS) entry which is preliminary data.</text>
</comment>
<dbReference type="STRING" id="314344.AL013_08530"/>
<dbReference type="InterPro" id="IPR004808">
    <property type="entry name" value="AP_endonuc_1"/>
</dbReference>
<dbReference type="GO" id="GO:0006281">
    <property type="term" value="P:DNA repair"/>
    <property type="evidence" value="ECO:0007669"/>
    <property type="project" value="InterPro"/>
</dbReference>
<dbReference type="PROSITE" id="PS00726">
    <property type="entry name" value="AP_NUCLEASE_F1_1"/>
    <property type="match status" value="1"/>
</dbReference>
<evidence type="ECO:0000256" key="6">
    <source>
        <dbReference type="PIRSR" id="PIRSR604808-2"/>
    </source>
</evidence>
<feature type="binding site" evidence="6">
    <location>
        <position position="243"/>
    </location>
    <ligand>
        <name>Mg(2+)</name>
        <dbReference type="ChEBI" id="CHEBI:18420"/>
        <label>1</label>
    </ligand>
</feature>
<evidence type="ECO:0000256" key="4">
    <source>
        <dbReference type="ARBA" id="ARBA00022842"/>
    </source>
</evidence>
<name>Q0EWL3_9PROT</name>
<feature type="active site" description="Proton acceptor" evidence="5">
    <location>
        <position position="244"/>
    </location>
</feature>
<feature type="active site" description="Proton donor/acceptor" evidence="5">
    <location>
        <position position="145"/>
    </location>
</feature>
<dbReference type="GO" id="GO:0008311">
    <property type="term" value="F:double-stranded DNA 3'-5' DNA exonuclease activity"/>
    <property type="evidence" value="ECO:0007669"/>
    <property type="project" value="InterPro"/>
</dbReference>
<feature type="domain" description="Endonuclease/exonuclease/phosphatase" evidence="8">
    <location>
        <begin position="5"/>
        <end position="244"/>
    </location>
</feature>
<evidence type="ECO:0000256" key="7">
    <source>
        <dbReference type="PIRSR" id="PIRSR604808-3"/>
    </source>
</evidence>
<dbReference type="Pfam" id="PF03372">
    <property type="entry name" value="Exo_endo_phos"/>
    <property type="match status" value="1"/>
</dbReference>
<keyword evidence="10" id="KW-1185">Reference proteome</keyword>
<dbReference type="NCBIfam" id="TIGR00633">
    <property type="entry name" value="xth"/>
    <property type="match status" value="1"/>
</dbReference>
<evidence type="ECO:0000256" key="3">
    <source>
        <dbReference type="ARBA" id="ARBA00022801"/>
    </source>
</evidence>
<dbReference type="HOGENOM" id="CLU_027539_0_1_0"/>
<keyword evidence="4 6" id="KW-0460">Magnesium</keyword>
<dbReference type="PANTHER" id="PTHR43250:SF2">
    <property type="entry name" value="EXODEOXYRIBONUCLEASE III"/>
    <property type="match status" value="1"/>
</dbReference>
<feature type="binding site" evidence="6">
    <location>
        <position position="147"/>
    </location>
    <ligand>
        <name>Mg(2+)</name>
        <dbReference type="ChEBI" id="CHEBI:18420"/>
        <label>1</label>
    </ligand>
</feature>
<dbReference type="InterPro" id="IPR036691">
    <property type="entry name" value="Endo/exonu/phosph_ase_sf"/>
</dbReference>
<organism evidence="9 10">
    <name type="scientific">Mariprofundus ferrooxydans PV-1</name>
    <dbReference type="NCBI Taxonomy" id="314345"/>
    <lineage>
        <taxon>Bacteria</taxon>
        <taxon>Pseudomonadati</taxon>
        <taxon>Pseudomonadota</taxon>
        <taxon>Candidatius Mariprofundia</taxon>
        <taxon>Mariprofundales</taxon>
        <taxon>Mariprofundaceae</taxon>
        <taxon>Mariprofundus</taxon>
    </lineage>
</organism>
<dbReference type="GO" id="GO:0003677">
    <property type="term" value="F:DNA binding"/>
    <property type="evidence" value="ECO:0007669"/>
    <property type="project" value="InterPro"/>
</dbReference>
<dbReference type="GO" id="GO:0004519">
    <property type="term" value="F:endonuclease activity"/>
    <property type="evidence" value="ECO:0007669"/>
    <property type="project" value="InterPro"/>
</dbReference>
<evidence type="ECO:0000256" key="1">
    <source>
        <dbReference type="ARBA" id="ARBA00007092"/>
    </source>
</evidence>
<feature type="binding site" evidence="6">
    <location>
        <position position="145"/>
    </location>
    <ligand>
        <name>Mg(2+)</name>
        <dbReference type="ChEBI" id="CHEBI:18420"/>
        <label>1</label>
    </ligand>
</feature>
<feature type="binding site" evidence="6">
    <location>
        <position position="34"/>
    </location>
    <ligand>
        <name>Mg(2+)</name>
        <dbReference type="ChEBI" id="CHEBI:18420"/>
        <label>1</label>
    </ligand>
</feature>
<comment type="similarity">
    <text evidence="1">Belongs to the DNA repair enzymes AP/ExoA family.</text>
</comment>
<feature type="site" description="Interaction with DNA substrate" evidence="7">
    <location>
        <position position="244"/>
    </location>
</feature>
<dbReference type="AlphaFoldDB" id="Q0EWL3"/>
<proteinExistence type="inferred from homology"/>
<evidence type="ECO:0000259" key="8">
    <source>
        <dbReference type="Pfam" id="PF03372"/>
    </source>
</evidence>
<dbReference type="InterPro" id="IPR037493">
    <property type="entry name" value="ExoIII-like"/>
</dbReference>
<dbReference type="EMBL" id="AATS01000019">
    <property type="protein sequence ID" value="EAU53664.1"/>
    <property type="molecule type" value="Genomic_DNA"/>
</dbReference>
<keyword evidence="2 6" id="KW-0479">Metal-binding</keyword>
<accession>Q0EWL3</accession>
<dbReference type="InterPro" id="IPR020847">
    <property type="entry name" value="AP_endonuclease_F1_BS"/>
</dbReference>
<dbReference type="eggNOG" id="COG0708">
    <property type="taxonomic scope" value="Bacteria"/>
</dbReference>
<dbReference type="CDD" id="cd09086">
    <property type="entry name" value="ExoIII-like_AP-endo"/>
    <property type="match status" value="1"/>
</dbReference>
<sequence length="252" mass="28751">MKITTWNVNSLNVRLPHVLAYLRDEQPDVLALQETKTPDAGFPVAELEAAGYKVIFSGQKTYNGVAMLARSSMQQVVNDLPGLDDPQRRLLAATIDGMRVVNVYIPNGQEIGSDKYAYKMRWLQALCDFLQEELKQHDRLVLLGDFNIAPADIDVHDPTRWQGKILCSEPEREFFSTLLQLGLIDGVRSLHPEKEMFSWWDYRMSAYRRGWGVRIDHLLVTHALALSAAGVAVKYRELDRPSDHAPVWIEFE</sequence>
<comment type="cofactor">
    <cofactor evidence="6">
        <name>Mg(2+)</name>
        <dbReference type="ChEBI" id="CHEBI:18420"/>
    </cofactor>
    <cofactor evidence="6">
        <name>Mn(2+)</name>
        <dbReference type="ChEBI" id="CHEBI:29035"/>
    </cofactor>
    <text evidence="6">Probably binds two magnesium or manganese ions per subunit.</text>
</comment>
<dbReference type="InParanoid" id="Q0EWL3"/>
<dbReference type="InterPro" id="IPR005135">
    <property type="entry name" value="Endo/exonuclease/phosphatase"/>
</dbReference>
<feature type="binding site" evidence="6">
    <location>
        <position position="7"/>
    </location>
    <ligand>
        <name>Mg(2+)</name>
        <dbReference type="ChEBI" id="CHEBI:18420"/>
        <label>1</label>
    </ligand>
</feature>
<dbReference type="NCBIfam" id="TIGR00195">
    <property type="entry name" value="exoDNase_III"/>
    <property type="match status" value="1"/>
</dbReference>
<dbReference type="SUPFAM" id="SSF56219">
    <property type="entry name" value="DNase I-like"/>
    <property type="match status" value="1"/>
</dbReference>
<evidence type="ECO:0000313" key="10">
    <source>
        <dbReference type="Proteomes" id="UP000005297"/>
    </source>
</evidence>
<feature type="site" description="Important for catalytic activity" evidence="7">
    <location>
        <position position="216"/>
    </location>
</feature>
<dbReference type="PANTHER" id="PTHR43250">
    <property type="entry name" value="EXODEOXYRIBONUCLEASE III"/>
    <property type="match status" value="1"/>
</dbReference>
<protein>
    <submittedName>
        <fullName evidence="9">Exodeoxyribonuclease III xth</fullName>
    </submittedName>
</protein>
<feature type="binding site" evidence="6">
    <location>
        <position position="244"/>
    </location>
    <ligand>
        <name>Mg(2+)</name>
        <dbReference type="ChEBI" id="CHEBI:18420"/>
        <label>1</label>
    </ligand>
</feature>
<reference evidence="9 10" key="1">
    <citation type="submission" date="2006-09" db="EMBL/GenBank/DDBJ databases">
        <authorList>
            <person name="Emerson D."/>
            <person name="Ferriera S."/>
            <person name="Johnson J."/>
            <person name="Kravitz S."/>
            <person name="Halpern A."/>
            <person name="Remington K."/>
            <person name="Beeson K."/>
            <person name="Tran B."/>
            <person name="Rogers Y.-H."/>
            <person name="Friedman R."/>
            <person name="Venter J.C."/>
        </authorList>
    </citation>
    <scope>NUCLEOTIDE SEQUENCE [LARGE SCALE GENOMIC DNA]</scope>
    <source>
        <strain evidence="9 10">PV-1</strain>
    </source>
</reference>
<evidence type="ECO:0000313" key="9">
    <source>
        <dbReference type="EMBL" id="EAU53664.1"/>
    </source>
</evidence>
<dbReference type="FunCoup" id="Q0EWL3">
    <property type="interactions" value="473"/>
</dbReference>
<dbReference type="Proteomes" id="UP000005297">
    <property type="component" value="Unassembled WGS sequence"/>
</dbReference>
<feature type="active site" evidence="5">
    <location>
        <position position="104"/>
    </location>
</feature>
<dbReference type="GO" id="GO:0046872">
    <property type="term" value="F:metal ion binding"/>
    <property type="evidence" value="ECO:0007669"/>
    <property type="project" value="UniProtKB-KW"/>
</dbReference>
<dbReference type="OrthoDB" id="9803914at2"/>